<organism evidence="2 3">
    <name type="scientific">Volvox africanus</name>
    <dbReference type="NCBI Taxonomy" id="51714"/>
    <lineage>
        <taxon>Eukaryota</taxon>
        <taxon>Viridiplantae</taxon>
        <taxon>Chlorophyta</taxon>
        <taxon>core chlorophytes</taxon>
        <taxon>Chlorophyceae</taxon>
        <taxon>CS clade</taxon>
        <taxon>Chlamydomonadales</taxon>
        <taxon>Volvocaceae</taxon>
        <taxon>Volvox</taxon>
    </lineage>
</organism>
<accession>A0A8J4F4P9</accession>
<reference evidence="2" key="1">
    <citation type="journal article" date="2021" name="Proc. Natl. Acad. Sci. U.S.A.">
        <title>Three genomes in the algal genus Volvox reveal the fate of a haploid sex-determining region after a transition to homothallism.</title>
        <authorList>
            <person name="Yamamoto K."/>
            <person name="Hamaji T."/>
            <person name="Kawai-Toyooka H."/>
            <person name="Matsuzaki R."/>
            <person name="Takahashi F."/>
            <person name="Nishimura Y."/>
            <person name="Kawachi M."/>
            <person name="Noguchi H."/>
            <person name="Minakuchi Y."/>
            <person name="Umen J.G."/>
            <person name="Toyoda A."/>
            <person name="Nozaki H."/>
        </authorList>
    </citation>
    <scope>NUCLEOTIDE SEQUENCE</scope>
    <source>
        <strain evidence="2">NIES-3780</strain>
    </source>
</reference>
<keyword evidence="3" id="KW-1185">Reference proteome</keyword>
<proteinExistence type="predicted"/>
<feature type="region of interest" description="Disordered" evidence="1">
    <location>
        <begin position="1"/>
        <end position="33"/>
    </location>
</feature>
<comment type="caution">
    <text evidence="2">The sequence shown here is derived from an EMBL/GenBank/DDBJ whole genome shotgun (WGS) entry which is preliminary data.</text>
</comment>
<dbReference type="Proteomes" id="UP000747399">
    <property type="component" value="Unassembled WGS sequence"/>
</dbReference>
<sequence length="151" mass="14807">MSAATTLGGEPSKTKVAVPSLPPATGPTADLTRADDIRRNLDIAADDEGVGIVRTTAAVAVAGAAGSGALPVAAPVSMAVTTAVTASPGCGRNNPSIRLSSLMSNGERSSMASSHGSRPSGSGSSPTAPLAISSIVIARMRHKGDASMAEI</sequence>
<dbReference type="EMBL" id="BNCO01000036">
    <property type="protein sequence ID" value="GIL59659.1"/>
    <property type="molecule type" value="Genomic_DNA"/>
</dbReference>
<evidence type="ECO:0000313" key="2">
    <source>
        <dbReference type="EMBL" id="GIL59659.1"/>
    </source>
</evidence>
<evidence type="ECO:0000313" key="3">
    <source>
        <dbReference type="Proteomes" id="UP000747399"/>
    </source>
</evidence>
<gene>
    <name evidence="2" type="ORF">Vafri_14384</name>
</gene>
<protein>
    <submittedName>
        <fullName evidence="2">Uncharacterized protein</fullName>
    </submittedName>
</protein>
<dbReference type="AlphaFoldDB" id="A0A8J4F4P9"/>
<feature type="compositionally biased region" description="Low complexity" evidence="1">
    <location>
        <begin position="109"/>
        <end position="128"/>
    </location>
</feature>
<feature type="region of interest" description="Disordered" evidence="1">
    <location>
        <begin position="88"/>
        <end position="128"/>
    </location>
</feature>
<evidence type="ECO:0000256" key="1">
    <source>
        <dbReference type="SAM" id="MobiDB-lite"/>
    </source>
</evidence>
<name>A0A8J4F4P9_9CHLO</name>
<feature type="compositionally biased region" description="Polar residues" evidence="1">
    <location>
        <begin position="93"/>
        <end position="108"/>
    </location>
</feature>